<dbReference type="Pfam" id="PF03161">
    <property type="entry name" value="LAGLIDADG_2"/>
    <property type="match status" value="1"/>
</dbReference>
<keyword evidence="2" id="KW-0496">Mitochondrion</keyword>
<name>A0A023UPY9_MAGMU</name>
<geneLocation type="mitochondrion" evidence="2"/>
<evidence type="ECO:0000259" key="1">
    <source>
        <dbReference type="Pfam" id="PF03161"/>
    </source>
</evidence>
<dbReference type="AlphaFoldDB" id="A0A023UPY9"/>
<reference evidence="2" key="1">
    <citation type="journal article" date="2014" name="Proc. Natl. Acad. Sci. U.S.A.">
        <title>Massive programmed translational jumping in mitochondria.</title>
        <authorList>
            <person name="Lang B.F."/>
            <person name="Jakubkova M."/>
            <person name="Hegedusova E."/>
            <person name="Daoud R."/>
            <person name="Forget L."/>
            <person name="Brejova B."/>
            <person name="Vinar T."/>
            <person name="Kosa P."/>
            <person name="Fricova D."/>
            <person name="Nebohacova M."/>
            <person name="Griac P."/>
            <person name="Tomaska L."/>
            <person name="Burger G."/>
            <person name="Nosek J."/>
        </authorList>
    </citation>
    <scope>NUCLEOTIDE SEQUENCE</scope>
    <source>
        <strain evidence="2">270</strain>
    </source>
</reference>
<proteinExistence type="predicted"/>
<dbReference type="Gene3D" id="3.10.28.10">
    <property type="entry name" value="Homing endonucleases"/>
    <property type="match status" value="2"/>
</dbReference>
<gene>
    <name evidence="2" type="primary">orf245</name>
</gene>
<feature type="non-terminal residue" evidence="2">
    <location>
        <position position="1"/>
    </location>
</feature>
<sequence>VILAPQMIIYLILITPNKKIDSVWDCLCFITPFNTQKGARLRGADRIGPHDRIILEIIFGSLLGDGLLERRKGGAGSRLSLFQESSHVEYILYLHQILADWGYCNPQAPQIKKRLGTKGKIRKVVRFHTLTYTSWNWIHDLWYIDGIKHVPQDVGDFLTPIALAIWIMDDGGRVSSGLKLATNGFNFQECQLLTNVLYSNFKLKASVISAGVADQYCIYIWKESMEDLRRIVSPFIIKEMTYKIN</sequence>
<dbReference type="SUPFAM" id="SSF55608">
    <property type="entry name" value="Homing endonucleases"/>
    <property type="match status" value="1"/>
</dbReference>
<organism evidence="2">
    <name type="scientific">Magnusiomyces magnusii</name>
    <name type="common">Yeast</name>
    <name type="synonym">Dipodascus magnusii</name>
    <dbReference type="NCBI Taxonomy" id="43963"/>
    <lineage>
        <taxon>Eukaryota</taxon>
        <taxon>Fungi</taxon>
        <taxon>Dikarya</taxon>
        <taxon>Ascomycota</taxon>
        <taxon>Saccharomycotina</taxon>
        <taxon>Dipodascomycetes</taxon>
        <taxon>Dipodascales</taxon>
        <taxon>Dipodascaceae</taxon>
        <taxon>Magnusiomyces</taxon>
    </lineage>
</organism>
<feature type="domain" description="Homing endonuclease LAGLIDADG" evidence="1">
    <location>
        <begin position="56"/>
        <end position="228"/>
    </location>
</feature>
<dbReference type="EMBL" id="KJ459953">
    <property type="protein sequence ID" value="AHY05002.1"/>
    <property type="molecule type" value="Genomic_DNA"/>
</dbReference>
<evidence type="ECO:0000313" key="2">
    <source>
        <dbReference type="EMBL" id="AHY05002.1"/>
    </source>
</evidence>
<accession>A0A023UPY9</accession>
<dbReference type="InterPro" id="IPR004860">
    <property type="entry name" value="LAGLIDADG_dom"/>
</dbReference>
<protein>
    <recommendedName>
        <fullName evidence="1">Homing endonuclease LAGLIDADG domain-containing protein</fullName>
    </recommendedName>
</protein>
<dbReference type="GO" id="GO:0004519">
    <property type="term" value="F:endonuclease activity"/>
    <property type="evidence" value="ECO:0007669"/>
    <property type="project" value="InterPro"/>
</dbReference>
<dbReference type="InterPro" id="IPR027434">
    <property type="entry name" value="Homing_endonucl"/>
</dbReference>